<dbReference type="AlphaFoldDB" id="A0A1G6Z0E3"/>
<evidence type="ECO:0000256" key="1">
    <source>
        <dbReference type="ARBA" id="ARBA00005898"/>
    </source>
</evidence>
<dbReference type="STRING" id="69960.SAMN05421720_102174"/>
<feature type="domain" description="Mur ligase N-terminal catalytic" evidence="10">
    <location>
        <begin position="40"/>
        <end position="115"/>
    </location>
</feature>
<dbReference type="InterPro" id="IPR005761">
    <property type="entry name" value="UDP-N-AcMur-Glu-dNH2Pim_ligase"/>
</dbReference>
<evidence type="ECO:0000256" key="2">
    <source>
        <dbReference type="ARBA" id="ARBA00022618"/>
    </source>
</evidence>
<sequence length="512" mass="53629">MRLNDLLNRAEGKPDHTTRDDDMGHMPPTGWSEQGDSAVEITGLTADSRKVAPGYLFAALPGARADGRSFIGDAVARGAVAVLAPQDTRLDPGLPAVKLILEANPRQAFARMAARFHGRQPKTVVAVTGTNGKTSTALFTRQIWAALGRSAGSLGTLGASAPGYDRGGTLTTPDPVVLHRILAEIADAGCDHLAMEASSHGLDQYRLDGVRVAAAAFTNLTHDHLDYHGSMSDYMRAKARLFSEILSPGGEAVLNVDDPRGEALDDLCRVRGLRVFRYGRAGSDLRLEAATPTPTGQELALSVLGRPFRVHLPLAGAFQAMNALAALGLVLATGAHVGRAVAALETLTGVPGRMQTVATLPSGAVALVDYAHTPDSLQTVLEALRPHATGRLVCVFGCGGDRDRTKRPLMGEIAARLSDTAIVTDDNPRTEDAATIRAAILEACPGGIEIGDRAEAIRAGVAALRGPGDVLLVAGKGHERGQTVGGRVLPFDDATHVRDAVADCHRNGEDSA</sequence>
<feature type="binding site" evidence="7">
    <location>
        <position position="48"/>
    </location>
    <ligand>
        <name>UDP-N-acetyl-alpha-D-muramoyl-L-alanyl-D-glutamate</name>
        <dbReference type="ChEBI" id="CHEBI:83900"/>
    </ligand>
</feature>
<keyword evidence="6 7" id="KW-0961">Cell wall biogenesis/degradation</keyword>
<evidence type="ECO:0000259" key="10">
    <source>
        <dbReference type="Pfam" id="PF01225"/>
    </source>
</evidence>
<dbReference type="Gene3D" id="3.40.1390.10">
    <property type="entry name" value="MurE/MurF, N-terminal domain"/>
    <property type="match status" value="1"/>
</dbReference>
<evidence type="ECO:0000256" key="5">
    <source>
        <dbReference type="ARBA" id="ARBA00023306"/>
    </source>
</evidence>
<feature type="binding site" evidence="7">
    <location>
        <position position="198"/>
    </location>
    <ligand>
        <name>UDP-N-acetyl-alpha-D-muramoyl-L-alanyl-D-glutamate</name>
        <dbReference type="ChEBI" id="CHEBI:83900"/>
    </ligand>
</feature>
<dbReference type="Pfam" id="PF02875">
    <property type="entry name" value="Mur_ligase_C"/>
    <property type="match status" value="1"/>
</dbReference>
<dbReference type="InterPro" id="IPR000713">
    <property type="entry name" value="Mur_ligase_N"/>
</dbReference>
<feature type="binding site" evidence="7">
    <location>
        <position position="204"/>
    </location>
    <ligand>
        <name>UDP-N-acetyl-alpha-D-muramoyl-L-alanyl-D-glutamate</name>
        <dbReference type="ChEBI" id="CHEBI:83900"/>
    </ligand>
</feature>
<comment type="subcellular location">
    <subcellularLocation>
        <location evidence="7 8">Cytoplasm</location>
    </subcellularLocation>
</comment>
<feature type="modified residue" description="N6-carboxylysine" evidence="7">
    <location>
        <position position="238"/>
    </location>
</feature>
<feature type="region of interest" description="Disordered" evidence="9">
    <location>
        <begin position="1"/>
        <end position="35"/>
    </location>
</feature>
<feature type="domain" description="Mur ligase central" evidence="12">
    <location>
        <begin position="127"/>
        <end position="329"/>
    </location>
</feature>
<dbReference type="Proteomes" id="UP000199412">
    <property type="component" value="Unassembled WGS sequence"/>
</dbReference>
<keyword evidence="7" id="KW-0067">ATP-binding</keyword>
<dbReference type="SUPFAM" id="SSF53623">
    <property type="entry name" value="MurD-like peptide ligases, catalytic domain"/>
    <property type="match status" value="1"/>
</dbReference>
<dbReference type="SUPFAM" id="SSF53244">
    <property type="entry name" value="MurD-like peptide ligases, peptide-binding domain"/>
    <property type="match status" value="1"/>
</dbReference>
<comment type="catalytic activity">
    <reaction evidence="7">
        <text>UDP-N-acetyl-alpha-D-muramoyl-L-alanyl-D-glutamate + meso-2,6-diaminopimelate + ATP = UDP-N-acetyl-alpha-D-muramoyl-L-alanyl-gamma-D-glutamyl-meso-2,6-diaminopimelate + ADP + phosphate + H(+)</text>
        <dbReference type="Rhea" id="RHEA:23676"/>
        <dbReference type="ChEBI" id="CHEBI:15378"/>
        <dbReference type="ChEBI" id="CHEBI:30616"/>
        <dbReference type="ChEBI" id="CHEBI:43474"/>
        <dbReference type="ChEBI" id="CHEBI:57791"/>
        <dbReference type="ChEBI" id="CHEBI:83900"/>
        <dbReference type="ChEBI" id="CHEBI:83905"/>
        <dbReference type="ChEBI" id="CHEBI:456216"/>
        <dbReference type="EC" id="6.3.2.13"/>
    </reaction>
</comment>
<keyword evidence="7" id="KW-0547">Nucleotide-binding</keyword>
<reference evidence="13 14" key="1">
    <citation type="submission" date="2016-10" db="EMBL/GenBank/DDBJ databases">
        <authorList>
            <person name="de Groot N.N."/>
        </authorList>
    </citation>
    <scope>NUCLEOTIDE SEQUENCE [LARGE SCALE GENOMIC DNA]</scope>
    <source>
        <strain evidence="13 14">ATCC 700224</strain>
    </source>
</reference>
<evidence type="ECO:0000259" key="11">
    <source>
        <dbReference type="Pfam" id="PF02875"/>
    </source>
</evidence>
<comment type="caution">
    <text evidence="7">Lacks conserved residue(s) required for the propagation of feature annotation.</text>
</comment>
<dbReference type="InterPro" id="IPR036565">
    <property type="entry name" value="Mur-like_cat_sf"/>
</dbReference>
<dbReference type="GO" id="GO:0051301">
    <property type="term" value="P:cell division"/>
    <property type="evidence" value="ECO:0007669"/>
    <property type="project" value="UniProtKB-KW"/>
</dbReference>
<comment type="pathway">
    <text evidence="7 8">Cell wall biogenesis; peptidoglycan biosynthesis.</text>
</comment>
<comment type="function">
    <text evidence="7">Catalyzes the addition of meso-diaminopimelic acid to the nucleotide precursor UDP-N-acetylmuramoyl-L-alanyl-D-glutamate (UMAG) in the biosynthesis of bacterial cell-wall peptidoglycan.</text>
</comment>
<dbReference type="EMBL" id="FNAP01000002">
    <property type="protein sequence ID" value="SDD95296.1"/>
    <property type="molecule type" value="Genomic_DNA"/>
</dbReference>
<keyword evidence="5 7" id="KW-0131">Cell cycle</keyword>
<dbReference type="PANTHER" id="PTHR23135:SF4">
    <property type="entry name" value="UDP-N-ACETYLMURAMOYL-L-ALANYL-D-GLUTAMATE--2,6-DIAMINOPIMELATE LIGASE MURE HOMOLOG, CHLOROPLASTIC"/>
    <property type="match status" value="1"/>
</dbReference>
<feature type="binding site" evidence="7">
    <location>
        <begin position="129"/>
        <end position="135"/>
    </location>
    <ligand>
        <name>ATP</name>
        <dbReference type="ChEBI" id="CHEBI:30616"/>
    </ligand>
</feature>
<dbReference type="Pfam" id="PF08245">
    <property type="entry name" value="Mur_ligase_M"/>
    <property type="match status" value="1"/>
</dbReference>
<organism evidence="13 14">
    <name type="scientific">Rhodospira trueperi</name>
    <dbReference type="NCBI Taxonomy" id="69960"/>
    <lineage>
        <taxon>Bacteria</taxon>
        <taxon>Pseudomonadati</taxon>
        <taxon>Pseudomonadota</taxon>
        <taxon>Alphaproteobacteria</taxon>
        <taxon>Rhodospirillales</taxon>
        <taxon>Rhodospirillaceae</taxon>
        <taxon>Rhodospira</taxon>
    </lineage>
</organism>
<dbReference type="GO" id="GO:0005524">
    <property type="term" value="F:ATP binding"/>
    <property type="evidence" value="ECO:0007669"/>
    <property type="project" value="UniProtKB-UniRule"/>
</dbReference>
<evidence type="ECO:0000256" key="6">
    <source>
        <dbReference type="ARBA" id="ARBA00023316"/>
    </source>
</evidence>
<evidence type="ECO:0000256" key="9">
    <source>
        <dbReference type="SAM" id="MobiDB-lite"/>
    </source>
</evidence>
<feature type="binding site" evidence="7">
    <location>
        <position position="479"/>
    </location>
    <ligand>
        <name>meso-2,6-diaminopimelate</name>
        <dbReference type="ChEBI" id="CHEBI:57791"/>
    </ligand>
</feature>
<keyword evidence="7" id="KW-0460">Magnesium</keyword>
<dbReference type="InterPro" id="IPR036615">
    <property type="entry name" value="Mur_ligase_C_dom_sf"/>
</dbReference>
<evidence type="ECO:0000256" key="3">
    <source>
        <dbReference type="ARBA" id="ARBA00022960"/>
    </source>
</evidence>
<comment type="PTM">
    <text evidence="7">Carboxylation is probably crucial for Mg(2+) binding and, consequently, for the gamma-phosphate positioning of ATP.</text>
</comment>
<evidence type="ECO:0000313" key="13">
    <source>
        <dbReference type="EMBL" id="SDD95296.1"/>
    </source>
</evidence>
<dbReference type="Gene3D" id="3.40.1190.10">
    <property type="entry name" value="Mur-like, catalytic domain"/>
    <property type="match status" value="1"/>
</dbReference>
<dbReference type="InterPro" id="IPR004101">
    <property type="entry name" value="Mur_ligase_C"/>
</dbReference>
<dbReference type="NCBIfam" id="NF001126">
    <property type="entry name" value="PRK00139.1-4"/>
    <property type="match status" value="1"/>
</dbReference>
<dbReference type="GO" id="GO:0005737">
    <property type="term" value="C:cytoplasm"/>
    <property type="evidence" value="ECO:0007669"/>
    <property type="project" value="UniProtKB-SubCell"/>
</dbReference>
<dbReference type="NCBIfam" id="TIGR01085">
    <property type="entry name" value="murE"/>
    <property type="match status" value="1"/>
</dbReference>
<dbReference type="GO" id="GO:0009252">
    <property type="term" value="P:peptidoglycan biosynthetic process"/>
    <property type="evidence" value="ECO:0007669"/>
    <property type="project" value="UniProtKB-UniRule"/>
</dbReference>
<feature type="binding site" evidence="7">
    <location>
        <position position="402"/>
    </location>
    <ligand>
        <name>meso-2,6-diaminopimelate</name>
        <dbReference type="ChEBI" id="CHEBI:57791"/>
    </ligand>
</feature>
<dbReference type="GO" id="GO:0071555">
    <property type="term" value="P:cell wall organization"/>
    <property type="evidence" value="ECO:0007669"/>
    <property type="project" value="UniProtKB-KW"/>
</dbReference>
<name>A0A1G6Z0E3_9PROT</name>
<evidence type="ECO:0000256" key="7">
    <source>
        <dbReference type="HAMAP-Rule" id="MF_00208"/>
    </source>
</evidence>
<dbReference type="InterPro" id="IPR013221">
    <property type="entry name" value="Mur_ligase_cen"/>
</dbReference>
<feature type="binding site" evidence="7">
    <location>
        <position position="206"/>
    </location>
    <ligand>
        <name>UDP-N-acetyl-alpha-D-muramoyl-L-alanyl-D-glutamate</name>
        <dbReference type="ChEBI" id="CHEBI:83900"/>
    </ligand>
</feature>
<dbReference type="Pfam" id="PF01225">
    <property type="entry name" value="Mur_ligase"/>
    <property type="match status" value="1"/>
</dbReference>
<keyword evidence="4 7" id="KW-0573">Peptidoglycan synthesis</keyword>
<comment type="similarity">
    <text evidence="1 7">Belongs to the MurCDEF family. MurE subfamily.</text>
</comment>
<keyword evidence="7 13" id="KW-0436">Ligase</keyword>
<dbReference type="NCBIfam" id="NF001124">
    <property type="entry name" value="PRK00139.1-2"/>
    <property type="match status" value="1"/>
</dbReference>
<dbReference type="Gene3D" id="3.90.190.20">
    <property type="entry name" value="Mur ligase, C-terminal domain"/>
    <property type="match status" value="1"/>
</dbReference>
<feature type="compositionally biased region" description="Basic and acidic residues" evidence="9">
    <location>
        <begin position="8"/>
        <end position="24"/>
    </location>
</feature>
<keyword evidence="7" id="KW-0963">Cytoplasm</keyword>
<feature type="short sequence motif" description="Meso-diaminopimelate recognition motif" evidence="7">
    <location>
        <begin position="426"/>
        <end position="429"/>
    </location>
</feature>
<dbReference type="SUPFAM" id="SSF63418">
    <property type="entry name" value="MurE/MurF N-terminal domain"/>
    <property type="match status" value="1"/>
</dbReference>
<protein>
    <recommendedName>
        <fullName evidence="7">UDP-N-acetylmuramoyl-L-alanyl-D-glutamate--2,6-diaminopimelate ligase</fullName>
        <ecNumber evidence="7">6.3.2.13</ecNumber>
    </recommendedName>
    <alternativeName>
        <fullName evidence="7">Meso-A2pm-adding enzyme</fullName>
    </alternativeName>
    <alternativeName>
        <fullName evidence="7">Meso-diaminopimelate-adding enzyme</fullName>
    </alternativeName>
    <alternativeName>
        <fullName evidence="7">UDP-MurNAc-L-Ala-D-Glu:meso-diaminopimelate ligase</fullName>
    </alternativeName>
    <alternativeName>
        <fullName evidence="7">UDP-MurNAc-tripeptide synthetase</fullName>
    </alternativeName>
    <alternativeName>
        <fullName evidence="7">UDP-N-acetylmuramyl-tripeptide synthetase</fullName>
    </alternativeName>
</protein>
<gene>
    <name evidence="7" type="primary">murE</name>
    <name evidence="13" type="ORF">SAMN05421720_102174</name>
</gene>
<dbReference type="GO" id="GO:0000287">
    <property type="term" value="F:magnesium ion binding"/>
    <property type="evidence" value="ECO:0007669"/>
    <property type="project" value="UniProtKB-UniRule"/>
</dbReference>
<proteinExistence type="inferred from homology"/>
<feature type="binding site" evidence="7">
    <location>
        <position position="475"/>
    </location>
    <ligand>
        <name>meso-2,6-diaminopimelate</name>
        <dbReference type="ChEBI" id="CHEBI:57791"/>
    </ligand>
</feature>
<dbReference type="EC" id="6.3.2.13" evidence="7"/>
<feature type="binding site" evidence="7">
    <location>
        <begin position="171"/>
        <end position="172"/>
    </location>
    <ligand>
        <name>UDP-N-acetyl-alpha-D-muramoyl-L-alanyl-D-glutamate</name>
        <dbReference type="ChEBI" id="CHEBI:83900"/>
    </ligand>
</feature>
<feature type="binding site" evidence="7">
    <location>
        <begin position="426"/>
        <end position="429"/>
    </location>
    <ligand>
        <name>meso-2,6-diaminopimelate</name>
        <dbReference type="ChEBI" id="CHEBI:57791"/>
    </ligand>
</feature>
<dbReference type="UniPathway" id="UPA00219"/>
<dbReference type="InterPro" id="IPR035911">
    <property type="entry name" value="MurE/MurF_N"/>
</dbReference>
<accession>A0A1G6Z0E3</accession>
<evidence type="ECO:0000313" key="14">
    <source>
        <dbReference type="Proteomes" id="UP000199412"/>
    </source>
</evidence>
<keyword evidence="3 7" id="KW-0133">Cell shape</keyword>
<keyword evidence="14" id="KW-1185">Reference proteome</keyword>
<evidence type="ECO:0000259" key="12">
    <source>
        <dbReference type="Pfam" id="PF08245"/>
    </source>
</evidence>
<evidence type="ECO:0000256" key="4">
    <source>
        <dbReference type="ARBA" id="ARBA00022984"/>
    </source>
</evidence>
<evidence type="ECO:0000256" key="8">
    <source>
        <dbReference type="RuleBase" id="RU004135"/>
    </source>
</evidence>
<dbReference type="GO" id="GO:0008765">
    <property type="term" value="F:UDP-N-acetylmuramoylalanyl-D-glutamate-2,6-diaminopimelate ligase activity"/>
    <property type="evidence" value="ECO:0007669"/>
    <property type="project" value="UniProtKB-UniRule"/>
</dbReference>
<comment type="cofactor">
    <cofactor evidence="7">
        <name>Mg(2+)</name>
        <dbReference type="ChEBI" id="CHEBI:18420"/>
    </cofactor>
</comment>
<feature type="domain" description="Mur ligase C-terminal" evidence="11">
    <location>
        <begin position="352"/>
        <end position="477"/>
    </location>
</feature>
<dbReference type="HAMAP" id="MF_00208">
    <property type="entry name" value="MurE"/>
    <property type="match status" value="1"/>
</dbReference>
<dbReference type="PANTHER" id="PTHR23135">
    <property type="entry name" value="MUR LIGASE FAMILY MEMBER"/>
    <property type="match status" value="1"/>
</dbReference>
<keyword evidence="2 7" id="KW-0132">Cell division</keyword>
<dbReference type="GO" id="GO:0008360">
    <property type="term" value="P:regulation of cell shape"/>
    <property type="evidence" value="ECO:0007669"/>
    <property type="project" value="UniProtKB-KW"/>
</dbReference>